<dbReference type="NCBIfam" id="TIGR00016">
    <property type="entry name" value="ackA"/>
    <property type="match status" value="1"/>
</dbReference>
<dbReference type="SUPFAM" id="SSF53067">
    <property type="entry name" value="Actin-like ATPase domain"/>
    <property type="match status" value="2"/>
</dbReference>
<evidence type="ECO:0000256" key="2">
    <source>
        <dbReference type="ARBA" id="ARBA00022679"/>
    </source>
</evidence>
<evidence type="ECO:0000256" key="7">
    <source>
        <dbReference type="RuleBase" id="RU003835"/>
    </source>
</evidence>
<keyword evidence="9" id="KW-1185">Reference proteome</keyword>
<feature type="site" description="Transition state stabilizer" evidence="6">
    <location>
        <position position="239"/>
    </location>
</feature>
<dbReference type="PIRSF" id="PIRSF000722">
    <property type="entry name" value="Acetate_prop_kin"/>
    <property type="match status" value="1"/>
</dbReference>
<dbReference type="PANTHER" id="PTHR21060">
    <property type="entry name" value="ACETATE KINASE"/>
    <property type="match status" value="1"/>
</dbReference>
<feature type="site" description="Transition state stabilizer" evidence="6">
    <location>
        <position position="180"/>
    </location>
</feature>
<protein>
    <recommendedName>
        <fullName evidence="6">Acetate kinase</fullName>
        <ecNumber evidence="6">2.7.2.1</ecNumber>
    </recommendedName>
    <alternativeName>
        <fullName evidence="6">Acetokinase</fullName>
    </alternativeName>
</protein>
<evidence type="ECO:0000256" key="5">
    <source>
        <dbReference type="ARBA" id="ARBA00022840"/>
    </source>
</evidence>
<evidence type="ECO:0000256" key="6">
    <source>
        <dbReference type="HAMAP-Rule" id="MF_00020"/>
    </source>
</evidence>
<dbReference type="PANTHER" id="PTHR21060:SF15">
    <property type="entry name" value="ACETATE KINASE-RELATED"/>
    <property type="match status" value="1"/>
</dbReference>
<dbReference type="PROSITE" id="PS01075">
    <property type="entry name" value="ACETATE_KINASE_1"/>
    <property type="match status" value="1"/>
</dbReference>
<comment type="caution">
    <text evidence="8">The sequence shown here is derived from an EMBL/GenBank/DDBJ whole genome shotgun (WGS) entry which is preliminary data.</text>
</comment>
<feature type="binding site" evidence="6">
    <location>
        <position position="8"/>
    </location>
    <ligand>
        <name>Mg(2+)</name>
        <dbReference type="ChEBI" id="CHEBI:18420"/>
    </ligand>
</feature>
<dbReference type="Gene3D" id="3.30.420.40">
    <property type="match status" value="2"/>
</dbReference>
<evidence type="ECO:0000256" key="4">
    <source>
        <dbReference type="ARBA" id="ARBA00022777"/>
    </source>
</evidence>
<keyword evidence="5 6" id="KW-0067">ATP-binding</keyword>
<feature type="binding site" evidence="6">
    <location>
        <begin position="206"/>
        <end position="210"/>
    </location>
    <ligand>
        <name>ATP</name>
        <dbReference type="ChEBI" id="CHEBI:30616"/>
    </ligand>
</feature>
<dbReference type="InterPro" id="IPR023865">
    <property type="entry name" value="Aliphatic_acid_kinase_CS"/>
</dbReference>
<keyword evidence="6" id="KW-0963">Cytoplasm</keyword>
<comment type="catalytic activity">
    <reaction evidence="6">
        <text>acetate + ATP = acetyl phosphate + ADP</text>
        <dbReference type="Rhea" id="RHEA:11352"/>
        <dbReference type="ChEBI" id="CHEBI:22191"/>
        <dbReference type="ChEBI" id="CHEBI:30089"/>
        <dbReference type="ChEBI" id="CHEBI:30616"/>
        <dbReference type="ChEBI" id="CHEBI:456216"/>
        <dbReference type="EC" id="2.7.2.1"/>
    </reaction>
</comment>
<accession>A0ABT8KNR9</accession>
<evidence type="ECO:0000313" key="8">
    <source>
        <dbReference type="EMBL" id="MDN5202374.1"/>
    </source>
</evidence>
<evidence type="ECO:0000256" key="3">
    <source>
        <dbReference type="ARBA" id="ARBA00022741"/>
    </source>
</evidence>
<keyword evidence="2 6" id="KW-0808">Transferase</keyword>
<dbReference type="EC" id="2.7.2.1" evidence="6"/>
<comment type="function">
    <text evidence="6">Catalyzes the formation of acetyl phosphate from acetate and ATP. Can also catalyze the reverse reaction.</text>
</comment>
<gene>
    <name evidence="6" type="primary">ackA</name>
    <name evidence="8" type="ORF">QQ008_13390</name>
</gene>
<keyword evidence="6" id="KW-0479">Metal-binding</keyword>
<keyword evidence="4 6" id="KW-0418">Kinase</keyword>
<feature type="active site" description="Proton donor/acceptor" evidence="6">
    <location>
        <position position="148"/>
    </location>
</feature>
<dbReference type="GO" id="GO:0008776">
    <property type="term" value="F:acetate kinase activity"/>
    <property type="evidence" value="ECO:0007669"/>
    <property type="project" value="UniProtKB-EC"/>
</dbReference>
<organism evidence="8 9">
    <name type="scientific">Splendidivirga corallicola</name>
    <dbReference type="NCBI Taxonomy" id="3051826"/>
    <lineage>
        <taxon>Bacteria</taxon>
        <taxon>Pseudomonadati</taxon>
        <taxon>Bacteroidota</taxon>
        <taxon>Cytophagia</taxon>
        <taxon>Cytophagales</taxon>
        <taxon>Splendidivirgaceae</taxon>
        <taxon>Splendidivirga</taxon>
    </lineage>
</organism>
<comment type="similarity">
    <text evidence="1 6 7">Belongs to the acetokinase family.</text>
</comment>
<comment type="subcellular location">
    <subcellularLocation>
        <location evidence="6">Cytoplasm</location>
    </subcellularLocation>
</comment>
<keyword evidence="6" id="KW-0460">Magnesium</keyword>
<dbReference type="EMBL" id="JAUJEA010000004">
    <property type="protein sequence ID" value="MDN5202374.1"/>
    <property type="molecule type" value="Genomic_DNA"/>
</dbReference>
<feature type="binding site" evidence="6">
    <location>
        <begin position="328"/>
        <end position="332"/>
    </location>
    <ligand>
        <name>ATP</name>
        <dbReference type="ChEBI" id="CHEBI:30616"/>
    </ligand>
</feature>
<proteinExistence type="inferred from homology"/>
<dbReference type="PROSITE" id="PS01076">
    <property type="entry name" value="ACETATE_KINASE_2"/>
    <property type="match status" value="1"/>
</dbReference>
<reference evidence="8" key="1">
    <citation type="submission" date="2023-06" db="EMBL/GenBank/DDBJ databases">
        <title>Genomic of Parafulvivirga corallium.</title>
        <authorList>
            <person name="Wang G."/>
        </authorList>
    </citation>
    <scope>NUCLEOTIDE SEQUENCE</scope>
    <source>
        <strain evidence="8">BMA10</strain>
    </source>
</reference>
<sequence>MVKILVINSGSSSIKFQVIKMPTQETLCKGLVERLGFTDARVTYETTELTHQEEKPIEDHHAGLLTIHSLITHVDIGILESTDDIAIVSHRIVHGGSNFNEPVYITPEVLQRIDELSILAPLHNPANILGVKVAVSIFKKAKQIAVFDTAFHHTIPPVAFKYAIPNTIADNHNIRVYGFHGTSHKYVSKKAIEFLGERSGKLITIHLGNGCSMTAIRDGKSIDHSLGFGPANGLIMGTRSGDIDHSIIFYLMDSLGYSYQQVNELLQKKSGLLGLTGFSDMRDIQREAAAGNSDCILALEMVAYRIKKYIGSYVAVLDGLDAIVFTGGIGENSALLRSMICKNLNAFGIVLNTEKNSELISGPVISEINTSESTVKILVVPTNEELEIARQCYSLVEIENKC</sequence>
<feature type="binding site" evidence="6">
    <location>
        <position position="91"/>
    </location>
    <ligand>
        <name>substrate</name>
    </ligand>
</feature>
<evidence type="ECO:0000313" key="9">
    <source>
        <dbReference type="Proteomes" id="UP001172082"/>
    </source>
</evidence>
<dbReference type="InterPro" id="IPR004372">
    <property type="entry name" value="Ac/propionate_kinase"/>
</dbReference>
<comment type="subunit">
    <text evidence="6">Homodimer.</text>
</comment>
<name>A0ABT8KNR9_9BACT</name>
<comment type="cofactor">
    <cofactor evidence="6">
        <name>Mg(2+)</name>
        <dbReference type="ChEBI" id="CHEBI:18420"/>
    </cofactor>
    <cofactor evidence="6">
        <name>Mn(2+)</name>
        <dbReference type="ChEBI" id="CHEBI:29035"/>
    </cofactor>
    <text evidence="6">Mg(2+). Can also accept Mn(2+).</text>
</comment>
<dbReference type="CDD" id="cd24010">
    <property type="entry name" value="ASKHA_NBD_AcK_PK"/>
    <property type="match status" value="1"/>
</dbReference>
<dbReference type="Proteomes" id="UP001172082">
    <property type="component" value="Unassembled WGS sequence"/>
</dbReference>
<feature type="binding site" evidence="6">
    <location>
        <begin position="280"/>
        <end position="282"/>
    </location>
    <ligand>
        <name>ATP</name>
        <dbReference type="ChEBI" id="CHEBI:30616"/>
    </ligand>
</feature>
<feature type="binding site" evidence="6">
    <location>
        <position position="384"/>
    </location>
    <ligand>
        <name>Mg(2+)</name>
        <dbReference type="ChEBI" id="CHEBI:18420"/>
    </ligand>
</feature>
<dbReference type="RefSeq" id="WP_346752398.1">
    <property type="nucleotide sequence ID" value="NZ_JAUJEA010000004.1"/>
</dbReference>
<evidence type="ECO:0000256" key="1">
    <source>
        <dbReference type="ARBA" id="ARBA00008748"/>
    </source>
</evidence>
<comment type="pathway">
    <text evidence="6">Metabolic intermediate biosynthesis; acetyl-CoA biosynthesis; acetyl-CoA from acetate: step 1/2.</text>
</comment>
<dbReference type="PRINTS" id="PR00471">
    <property type="entry name" value="ACETATEKNASE"/>
</dbReference>
<keyword evidence="3 6" id="KW-0547">Nucleotide-binding</keyword>
<feature type="binding site" evidence="6">
    <location>
        <position position="15"/>
    </location>
    <ligand>
        <name>ATP</name>
        <dbReference type="ChEBI" id="CHEBI:30616"/>
    </ligand>
</feature>
<dbReference type="HAMAP" id="MF_00020">
    <property type="entry name" value="Acetate_kinase"/>
    <property type="match status" value="1"/>
</dbReference>
<dbReference type="InterPro" id="IPR043129">
    <property type="entry name" value="ATPase_NBD"/>
</dbReference>
<dbReference type="Pfam" id="PF00871">
    <property type="entry name" value="Acetate_kinase"/>
    <property type="match status" value="1"/>
</dbReference>
<dbReference type="InterPro" id="IPR000890">
    <property type="entry name" value="Aliphatic_acid_kin_short-chain"/>
</dbReference>